<comment type="caution">
    <text evidence="1">The sequence shown here is derived from an EMBL/GenBank/DDBJ whole genome shotgun (WGS) entry which is preliminary data.</text>
</comment>
<organism evidence="1 2">
    <name type="scientific">Bauhinia variegata</name>
    <name type="common">Purple orchid tree</name>
    <name type="synonym">Phanera variegata</name>
    <dbReference type="NCBI Taxonomy" id="167791"/>
    <lineage>
        <taxon>Eukaryota</taxon>
        <taxon>Viridiplantae</taxon>
        <taxon>Streptophyta</taxon>
        <taxon>Embryophyta</taxon>
        <taxon>Tracheophyta</taxon>
        <taxon>Spermatophyta</taxon>
        <taxon>Magnoliopsida</taxon>
        <taxon>eudicotyledons</taxon>
        <taxon>Gunneridae</taxon>
        <taxon>Pentapetalae</taxon>
        <taxon>rosids</taxon>
        <taxon>fabids</taxon>
        <taxon>Fabales</taxon>
        <taxon>Fabaceae</taxon>
        <taxon>Cercidoideae</taxon>
        <taxon>Cercideae</taxon>
        <taxon>Bauhiniinae</taxon>
        <taxon>Bauhinia</taxon>
    </lineage>
</organism>
<proteinExistence type="predicted"/>
<dbReference type="Proteomes" id="UP000828941">
    <property type="component" value="Chromosome 4"/>
</dbReference>
<accession>A0ACB9PFV4</accession>
<gene>
    <name evidence="1" type="ORF">L6164_008174</name>
</gene>
<name>A0ACB9PFV4_BAUVA</name>
<dbReference type="EMBL" id="CM039429">
    <property type="protein sequence ID" value="KAI4347358.1"/>
    <property type="molecule type" value="Genomic_DNA"/>
</dbReference>
<protein>
    <submittedName>
        <fullName evidence="1">Uncharacterized protein</fullName>
    </submittedName>
</protein>
<evidence type="ECO:0000313" key="2">
    <source>
        <dbReference type="Proteomes" id="UP000828941"/>
    </source>
</evidence>
<keyword evidence="2" id="KW-1185">Reference proteome</keyword>
<reference evidence="1 2" key="1">
    <citation type="journal article" date="2022" name="DNA Res.">
        <title>Chromosomal-level genome assembly of the orchid tree Bauhinia variegata (Leguminosae; Cercidoideae) supports the allotetraploid origin hypothesis of Bauhinia.</title>
        <authorList>
            <person name="Zhong Y."/>
            <person name="Chen Y."/>
            <person name="Zheng D."/>
            <person name="Pang J."/>
            <person name="Liu Y."/>
            <person name="Luo S."/>
            <person name="Meng S."/>
            <person name="Qian L."/>
            <person name="Wei D."/>
            <person name="Dai S."/>
            <person name="Zhou R."/>
        </authorList>
    </citation>
    <scope>NUCLEOTIDE SEQUENCE [LARGE SCALE GENOMIC DNA]</scope>
    <source>
        <strain evidence="1">BV-YZ2020</strain>
    </source>
</reference>
<evidence type="ECO:0000313" key="1">
    <source>
        <dbReference type="EMBL" id="KAI4347358.1"/>
    </source>
</evidence>
<sequence>MEGLRPAWALKAIFVIVITSIFFRCVCSTNRTVGGPSGWDLRSNIQIWSSTTIFYVGDDLVFIYTPNNDVMEVNQLGYATCVISNAIATYDDGETVIHLTEAGTRYFVCGRLRHCQQGLKLQIQVLKQTNNGTDDNNSGNQGQRPGRRHPPLPPPPPPPPRRSPPPPPPSTLSPPKSSPSLPPSESPAPPTTGQGVHSPHKAAAAPPTTGQGVHTPHKAAAAPCHCSGVKDGMADALFWLHGQVPLITLVIFSLTHPHSPLFLI</sequence>